<reference evidence="6 7" key="1">
    <citation type="submission" date="2016-09" db="EMBL/GenBank/DDBJ databases">
        <title>Extensive genetic diversity and differential bi-allelic expression allows diatom success in the polar Southern Ocean.</title>
        <authorList>
            <consortium name="DOE Joint Genome Institute"/>
            <person name="Mock T."/>
            <person name="Otillar R.P."/>
            <person name="Strauss J."/>
            <person name="Dupont C."/>
            <person name="Frickenhaus S."/>
            <person name="Maumus F."/>
            <person name="Mcmullan M."/>
            <person name="Sanges R."/>
            <person name="Schmutz J."/>
            <person name="Toseland A."/>
            <person name="Valas R."/>
            <person name="Veluchamy A."/>
            <person name="Ward B.J."/>
            <person name="Allen A."/>
            <person name="Barry K."/>
            <person name="Falciatore A."/>
            <person name="Ferrante M."/>
            <person name="Fortunato A.E."/>
            <person name="Gloeckner G."/>
            <person name="Gruber A."/>
            <person name="Hipkin R."/>
            <person name="Janech M."/>
            <person name="Kroth P."/>
            <person name="Leese F."/>
            <person name="Lindquist E."/>
            <person name="Lyon B.R."/>
            <person name="Martin J."/>
            <person name="Mayer C."/>
            <person name="Parker M."/>
            <person name="Quesneville H."/>
            <person name="Raymond J."/>
            <person name="Uhlig C."/>
            <person name="Valentin K.U."/>
            <person name="Worden A.Z."/>
            <person name="Armbrust E.V."/>
            <person name="Bowler C."/>
            <person name="Green B."/>
            <person name="Moulton V."/>
            <person name="Van Oosterhout C."/>
            <person name="Grigoriev I."/>
        </authorList>
    </citation>
    <scope>NUCLEOTIDE SEQUENCE [LARGE SCALE GENOMIC DNA]</scope>
    <source>
        <strain evidence="6 7">CCMP1102</strain>
    </source>
</reference>
<accession>A0A1E7F5N3</accession>
<feature type="compositionally biased region" description="Low complexity" evidence="4">
    <location>
        <begin position="56"/>
        <end position="71"/>
    </location>
</feature>
<protein>
    <recommendedName>
        <fullName evidence="5">Nucleoporin Nup54 alpha-helical domain-containing protein</fullName>
    </recommendedName>
</protein>
<proteinExistence type="predicted"/>
<dbReference type="GO" id="GO:0006999">
    <property type="term" value="P:nuclear pore organization"/>
    <property type="evidence" value="ECO:0007669"/>
    <property type="project" value="TreeGrafter"/>
</dbReference>
<evidence type="ECO:0000256" key="3">
    <source>
        <dbReference type="ARBA" id="ARBA00023242"/>
    </source>
</evidence>
<feature type="domain" description="Nucleoporin Nup54 alpha-helical" evidence="5">
    <location>
        <begin position="157"/>
        <end position="287"/>
    </location>
</feature>
<dbReference type="GO" id="GO:0036228">
    <property type="term" value="P:protein localization to nuclear inner membrane"/>
    <property type="evidence" value="ECO:0007669"/>
    <property type="project" value="TreeGrafter"/>
</dbReference>
<evidence type="ECO:0000256" key="1">
    <source>
        <dbReference type="ARBA" id="ARBA00004123"/>
    </source>
</evidence>
<evidence type="ECO:0000256" key="4">
    <source>
        <dbReference type="SAM" id="MobiDB-lite"/>
    </source>
</evidence>
<comment type="subcellular location">
    <subcellularLocation>
        <location evidence="1">Nucleus</location>
    </subcellularLocation>
</comment>
<dbReference type="PANTHER" id="PTHR13000:SF0">
    <property type="entry name" value="NUCLEOPORIN P54"/>
    <property type="match status" value="1"/>
</dbReference>
<keyword evidence="2" id="KW-0813">Transport</keyword>
<evidence type="ECO:0000259" key="5">
    <source>
        <dbReference type="Pfam" id="PF13874"/>
    </source>
</evidence>
<sequence>MAGVTWGSNTVHSIGANPAPASNFGFGSTTASPSPATGGSLFGTPAPSYSTGAFGAAAQPQQQSQQQYVPQQQIPAQAAMQAKRIRNKLEKLYRVYTGTHVVPEDGEASAKFCAIVYNDLTPEQLQERMIHGMTTGYAQHQGSSYSQSYNNIFRPPRPTQITGRDWEKALVENPDPNKYVPIPIVGAVALQARVANQQSRSIEYAKNAANLQEHLEFIRGREAVARQDLIEKDRQYAHLKGRLLEVMKKVEVARCLNQPLQLDEHRALQRLTRLLNHIEQLRGAFLELQNQAKTQIVSGKSGAGGTSTNADNSSDLLGVNKNELLSVLTEQRRKLEIMTDTAKMDIRDVELIGRRVVASFPH</sequence>
<dbReference type="KEGG" id="fcy:FRACYDRAFT_209764"/>
<dbReference type="Pfam" id="PF13874">
    <property type="entry name" value="Nup54"/>
    <property type="match status" value="1"/>
</dbReference>
<feature type="region of interest" description="Disordered" evidence="4">
    <location>
        <begin position="52"/>
        <end position="71"/>
    </location>
</feature>
<evidence type="ECO:0000313" key="7">
    <source>
        <dbReference type="Proteomes" id="UP000095751"/>
    </source>
</evidence>
<dbReference type="InParanoid" id="A0A1E7F5N3"/>
<evidence type="ECO:0000256" key="2">
    <source>
        <dbReference type="ARBA" id="ARBA00022448"/>
    </source>
</evidence>
<dbReference type="GO" id="GO:0044613">
    <property type="term" value="C:nuclear pore central transport channel"/>
    <property type="evidence" value="ECO:0007669"/>
    <property type="project" value="TreeGrafter"/>
</dbReference>
<dbReference type="InterPro" id="IPR024864">
    <property type="entry name" value="Nup54/Nup57/Nup44"/>
</dbReference>
<feature type="compositionally biased region" description="Polar residues" evidence="4">
    <location>
        <begin position="26"/>
        <end position="37"/>
    </location>
</feature>
<keyword evidence="3" id="KW-0539">Nucleus</keyword>
<dbReference type="Proteomes" id="UP000095751">
    <property type="component" value="Unassembled WGS sequence"/>
</dbReference>
<organism evidence="6 7">
    <name type="scientific">Fragilariopsis cylindrus CCMP1102</name>
    <dbReference type="NCBI Taxonomy" id="635003"/>
    <lineage>
        <taxon>Eukaryota</taxon>
        <taxon>Sar</taxon>
        <taxon>Stramenopiles</taxon>
        <taxon>Ochrophyta</taxon>
        <taxon>Bacillariophyta</taxon>
        <taxon>Bacillariophyceae</taxon>
        <taxon>Bacillariophycidae</taxon>
        <taxon>Bacillariales</taxon>
        <taxon>Bacillariaceae</taxon>
        <taxon>Fragilariopsis</taxon>
    </lineage>
</organism>
<dbReference type="GO" id="GO:0006607">
    <property type="term" value="P:NLS-bearing protein import into nucleus"/>
    <property type="evidence" value="ECO:0007669"/>
    <property type="project" value="TreeGrafter"/>
</dbReference>
<name>A0A1E7F5N3_9STRA</name>
<dbReference type="InterPro" id="IPR025712">
    <property type="entry name" value="Nup54_alpha-helical_dom"/>
</dbReference>
<keyword evidence="7" id="KW-1185">Reference proteome</keyword>
<gene>
    <name evidence="6" type="ORF">FRACYDRAFT_209764</name>
</gene>
<feature type="region of interest" description="Disordered" evidence="4">
    <location>
        <begin position="26"/>
        <end position="47"/>
    </location>
</feature>
<dbReference type="GO" id="GO:0017056">
    <property type="term" value="F:structural constituent of nuclear pore"/>
    <property type="evidence" value="ECO:0007669"/>
    <property type="project" value="TreeGrafter"/>
</dbReference>
<dbReference type="AlphaFoldDB" id="A0A1E7F5N3"/>
<dbReference type="PANTHER" id="PTHR13000">
    <property type="entry name" value="NUCLEOPORIN P54"/>
    <property type="match status" value="1"/>
</dbReference>
<dbReference type="EMBL" id="KV784361">
    <property type="protein sequence ID" value="OEU13501.1"/>
    <property type="molecule type" value="Genomic_DNA"/>
</dbReference>
<dbReference type="OrthoDB" id="48337at2759"/>
<evidence type="ECO:0000313" key="6">
    <source>
        <dbReference type="EMBL" id="OEU13501.1"/>
    </source>
</evidence>